<dbReference type="Gene3D" id="1.10.3720.10">
    <property type="entry name" value="MetI-like"/>
    <property type="match status" value="1"/>
</dbReference>
<feature type="transmembrane region" description="Helical" evidence="5">
    <location>
        <begin position="280"/>
        <end position="300"/>
    </location>
</feature>
<comment type="similarity">
    <text evidence="5">Belongs to the binding-protein-dependent transport system permease family.</text>
</comment>
<feature type="transmembrane region" description="Helical" evidence="5">
    <location>
        <begin position="220"/>
        <end position="244"/>
    </location>
</feature>
<keyword evidence="3 5" id="KW-1133">Transmembrane helix</keyword>
<sequence>MNQAKSKTKVKKRNVIRTFWNQRYLMLLVLPGIVWLIIFCYVPMYGVLIAFKDYNVGLGIMQSPWVGLTYFREMFSDPWFFKSLRNTIIFSLLDLIVNFPFPIIFALLINELTGMKLYKRVIQTVSYLPHFLSWAFVASFLFTFTSDNGALNSMIYALGYTGEPIAFMTDIRSFAAIIVLSSLWKSFGYSSIIYLAAMTSIDQEMYEAATIDGAKKLQRIWYITLPSIKPTISVLLILSVSSIIGSNFEQFYLLQNSFVSDWAKVLSVYTYEIGFQKGRFSYGTAVGLFTSLVSFILIVVSNQISKKVSGEGIY</sequence>
<dbReference type="PROSITE" id="PS50928">
    <property type="entry name" value="ABC_TM1"/>
    <property type="match status" value="1"/>
</dbReference>
<dbReference type="PANTHER" id="PTHR43496:SF1">
    <property type="entry name" value="POLYGALACTURONAN_RHAMNOGALACTURONAN TRANSPORT SYSTEM PERMEASE PROTEIN YTEP"/>
    <property type="match status" value="1"/>
</dbReference>
<reference evidence="7" key="2">
    <citation type="journal article" date="2021" name="PeerJ">
        <title>Extensive microbial diversity within the chicken gut microbiome revealed by metagenomics and culture.</title>
        <authorList>
            <person name="Gilroy R."/>
            <person name="Ravi A."/>
            <person name="Getino M."/>
            <person name="Pursley I."/>
            <person name="Horton D.L."/>
            <person name="Alikhan N.F."/>
            <person name="Baker D."/>
            <person name="Gharbi K."/>
            <person name="Hall N."/>
            <person name="Watson M."/>
            <person name="Adriaenssens E.M."/>
            <person name="Foster-Nyarko E."/>
            <person name="Jarju S."/>
            <person name="Secka A."/>
            <person name="Antonio M."/>
            <person name="Oren A."/>
            <person name="Chaudhuri R.R."/>
            <person name="La Ragione R."/>
            <person name="Hildebrand F."/>
            <person name="Pallen M.J."/>
        </authorList>
    </citation>
    <scope>NUCLEOTIDE SEQUENCE</scope>
    <source>
        <strain evidence="7">CHK199-13235</strain>
    </source>
</reference>
<evidence type="ECO:0000259" key="6">
    <source>
        <dbReference type="PROSITE" id="PS50928"/>
    </source>
</evidence>
<feature type="transmembrane region" description="Helical" evidence="5">
    <location>
        <begin position="24"/>
        <end position="51"/>
    </location>
</feature>
<organism evidence="7 8">
    <name type="scientific">Candidatus Merdivicinus excrementipullorum</name>
    <dbReference type="NCBI Taxonomy" id="2840867"/>
    <lineage>
        <taxon>Bacteria</taxon>
        <taxon>Bacillati</taxon>
        <taxon>Bacillota</taxon>
        <taxon>Clostridia</taxon>
        <taxon>Eubacteriales</taxon>
        <taxon>Oscillospiraceae</taxon>
        <taxon>Oscillospiraceae incertae sedis</taxon>
        <taxon>Candidatus Merdivicinus</taxon>
    </lineage>
</organism>
<dbReference type="GO" id="GO:0055085">
    <property type="term" value="P:transmembrane transport"/>
    <property type="evidence" value="ECO:0007669"/>
    <property type="project" value="InterPro"/>
</dbReference>
<dbReference type="Proteomes" id="UP000824002">
    <property type="component" value="Unassembled WGS sequence"/>
</dbReference>
<dbReference type="InterPro" id="IPR000515">
    <property type="entry name" value="MetI-like"/>
</dbReference>
<evidence type="ECO:0000313" key="7">
    <source>
        <dbReference type="EMBL" id="HIS75338.1"/>
    </source>
</evidence>
<dbReference type="EMBL" id="DVJP01000010">
    <property type="protein sequence ID" value="HIS75338.1"/>
    <property type="molecule type" value="Genomic_DNA"/>
</dbReference>
<dbReference type="CDD" id="cd06261">
    <property type="entry name" value="TM_PBP2"/>
    <property type="match status" value="1"/>
</dbReference>
<reference evidence="7" key="1">
    <citation type="submission" date="2020-10" db="EMBL/GenBank/DDBJ databases">
        <authorList>
            <person name="Gilroy R."/>
        </authorList>
    </citation>
    <scope>NUCLEOTIDE SEQUENCE</scope>
    <source>
        <strain evidence="7">CHK199-13235</strain>
    </source>
</reference>
<gene>
    <name evidence="7" type="ORF">IAB51_00870</name>
</gene>
<dbReference type="Pfam" id="PF00528">
    <property type="entry name" value="BPD_transp_1"/>
    <property type="match status" value="1"/>
</dbReference>
<dbReference type="SUPFAM" id="SSF161098">
    <property type="entry name" value="MetI-like"/>
    <property type="match status" value="1"/>
</dbReference>
<proteinExistence type="inferred from homology"/>
<dbReference type="PANTHER" id="PTHR43496">
    <property type="entry name" value="PROTEIN LPLB"/>
    <property type="match status" value="1"/>
</dbReference>
<evidence type="ECO:0000256" key="3">
    <source>
        <dbReference type="ARBA" id="ARBA00022989"/>
    </source>
</evidence>
<evidence type="ECO:0000256" key="1">
    <source>
        <dbReference type="ARBA" id="ARBA00004141"/>
    </source>
</evidence>
<evidence type="ECO:0000256" key="5">
    <source>
        <dbReference type="RuleBase" id="RU363032"/>
    </source>
</evidence>
<feature type="transmembrane region" description="Helical" evidence="5">
    <location>
        <begin position="174"/>
        <end position="199"/>
    </location>
</feature>
<feature type="transmembrane region" description="Helical" evidence="5">
    <location>
        <begin position="121"/>
        <end position="144"/>
    </location>
</feature>
<name>A0A9D1JZU3_9FIRM</name>
<evidence type="ECO:0000256" key="4">
    <source>
        <dbReference type="ARBA" id="ARBA00023136"/>
    </source>
</evidence>
<dbReference type="GO" id="GO:0005886">
    <property type="term" value="C:plasma membrane"/>
    <property type="evidence" value="ECO:0007669"/>
    <property type="project" value="UniProtKB-SubCell"/>
</dbReference>
<keyword evidence="4 5" id="KW-0472">Membrane</keyword>
<feature type="domain" description="ABC transmembrane type-1" evidence="6">
    <location>
        <begin position="84"/>
        <end position="301"/>
    </location>
</feature>
<evidence type="ECO:0000256" key="2">
    <source>
        <dbReference type="ARBA" id="ARBA00022692"/>
    </source>
</evidence>
<dbReference type="AlphaFoldDB" id="A0A9D1JZU3"/>
<protein>
    <submittedName>
        <fullName evidence="7">Sugar ABC transporter permease</fullName>
    </submittedName>
</protein>
<accession>A0A9D1JZU3</accession>
<comment type="caution">
    <text evidence="7">The sequence shown here is derived from an EMBL/GenBank/DDBJ whole genome shotgun (WGS) entry which is preliminary data.</text>
</comment>
<keyword evidence="5" id="KW-0813">Transport</keyword>
<feature type="transmembrane region" description="Helical" evidence="5">
    <location>
        <begin position="88"/>
        <end position="109"/>
    </location>
</feature>
<dbReference type="InterPro" id="IPR035906">
    <property type="entry name" value="MetI-like_sf"/>
</dbReference>
<comment type="subcellular location">
    <subcellularLocation>
        <location evidence="5">Cell membrane</location>
        <topology evidence="5">Multi-pass membrane protein</topology>
    </subcellularLocation>
    <subcellularLocation>
        <location evidence="1">Membrane</location>
        <topology evidence="1">Multi-pass membrane protein</topology>
    </subcellularLocation>
</comment>
<keyword evidence="2 5" id="KW-0812">Transmembrane</keyword>
<evidence type="ECO:0000313" key="8">
    <source>
        <dbReference type="Proteomes" id="UP000824002"/>
    </source>
</evidence>